<feature type="region of interest" description="Disordered" evidence="1">
    <location>
        <begin position="82"/>
        <end position="101"/>
    </location>
</feature>
<sequence>MARTEFAGVVAIFDGLQRERRAITTKSSVHSHHLPRILTLEVPNNHPYGDTSNAPPRQRQILYNRQPILRNSIARLNPGRLLHLGQHPTAPSSSSSPRSVGVVHPNGDFPRIQSRVWLSRDCWGSSSRNPGDRSDVTPEGQVLLSGVFCPLTCWAVDTLAPGSCSDPVSPLDRFVEEAAVDARYPDVAIIKLFVCQQRYPKTNTQVADEVSCRHPRRNTILCIIPHGFPNLRTDKSAPRKLQPAAWLPPSMSRCLPFTVAKAPDVLFSLACTCLNAALKVEDNRRRTMSEELAVPISANDFPAGSLDPLCEPSPKSPIDPFQHDSLPRTTIDTGEFGIPSALP</sequence>
<dbReference type="AlphaFoldDB" id="A0A1J7INJ0"/>
<name>A0A1J7INJ0_9PEZI</name>
<accession>A0A1J7INJ0</accession>
<reference evidence="2 3" key="1">
    <citation type="submission" date="2016-10" db="EMBL/GenBank/DDBJ databases">
        <title>Draft genome sequence of Coniochaeta ligniaria NRRL30616, a lignocellulolytic fungus for bioabatement of inhibitors in plant biomass hydrolysates.</title>
        <authorList>
            <consortium name="DOE Joint Genome Institute"/>
            <person name="Jimenez D.J."/>
            <person name="Hector R.E."/>
            <person name="Riley R."/>
            <person name="Sun H."/>
            <person name="Grigoriev I.V."/>
            <person name="Van Elsas J.D."/>
            <person name="Nichols N.N."/>
        </authorList>
    </citation>
    <scope>NUCLEOTIDE SEQUENCE [LARGE SCALE GENOMIC DNA]</scope>
    <source>
        <strain evidence="2 3">NRRL 30616</strain>
    </source>
</reference>
<dbReference type="EMBL" id="KV875098">
    <property type="protein sequence ID" value="OIW29038.1"/>
    <property type="molecule type" value="Genomic_DNA"/>
</dbReference>
<evidence type="ECO:0000256" key="1">
    <source>
        <dbReference type="SAM" id="MobiDB-lite"/>
    </source>
</evidence>
<keyword evidence="3" id="KW-1185">Reference proteome</keyword>
<protein>
    <submittedName>
        <fullName evidence="2">Uncharacterized protein</fullName>
    </submittedName>
</protein>
<dbReference type="Proteomes" id="UP000182658">
    <property type="component" value="Unassembled WGS sequence"/>
</dbReference>
<evidence type="ECO:0000313" key="2">
    <source>
        <dbReference type="EMBL" id="OIW29038.1"/>
    </source>
</evidence>
<proteinExistence type="predicted"/>
<organism evidence="2 3">
    <name type="scientific">Coniochaeta ligniaria NRRL 30616</name>
    <dbReference type="NCBI Taxonomy" id="1408157"/>
    <lineage>
        <taxon>Eukaryota</taxon>
        <taxon>Fungi</taxon>
        <taxon>Dikarya</taxon>
        <taxon>Ascomycota</taxon>
        <taxon>Pezizomycotina</taxon>
        <taxon>Sordariomycetes</taxon>
        <taxon>Sordariomycetidae</taxon>
        <taxon>Coniochaetales</taxon>
        <taxon>Coniochaetaceae</taxon>
        <taxon>Coniochaeta</taxon>
    </lineage>
</organism>
<feature type="region of interest" description="Disordered" evidence="1">
    <location>
        <begin position="312"/>
        <end position="343"/>
    </location>
</feature>
<evidence type="ECO:0000313" key="3">
    <source>
        <dbReference type="Proteomes" id="UP000182658"/>
    </source>
</evidence>
<gene>
    <name evidence="2" type="ORF">CONLIGDRAFT_406187</name>
</gene>
<dbReference type="InParanoid" id="A0A1J7INJ0"/>